<dbReference type="EMBL" id="JAMRXG010000009">
    <property type="protein sequence ID" value="MCM6776239.1"/>
    <property type="molecule type" value="Genomic_DNA"/>
</dbReference>
<evidence type="ECO:0000313" key="2">
    <source>
        <dbReference type="Proteomes" id="UP001139157"/>
    </source>
</evidence>
<proteinExistence type="predicted"/>
<keyword evidence="2" id="KW-1185">Reference proteome</keyword>
<organism evidence="1 2">
    <name type="scientific">Nocardia pulmonis</name>
    <dbReference type="NCBI Taxonomy" id="2951408"/>
    <lineage>
        <taxon>Bacteria</taxon>
        <taxon>Bacillati</taxon>
        <taxon>Actinomycetota</taxon>
        <taxon>Actinomycetes</taxon>
        <taxon>Mycobacteriales</taxon>
        <taxon>Nocardiaceae</taxon>
        <taxon>Nocardia</taxon>
    </lineage>
</organism>
<name>A0A9X2E9H6_9NOCA</name>
<comment type="caution">
    <text evidence="1">The sequence shown here is derived from an EMBL/GenBank/DDBJ whole genome shotgun (WGS) entry which is preliminary data.</text>
</comment>
<dbReference type="RefSeq" id="WP_251914538.1">
    <property type="nucleotide sequence ID" value="NZ_JAMRXG010000009.1"/>
</dbReference>
<accession>A0A9X2E9H6</accession>
<protein>
    <submittedName>
        <fullName evidence="1">Uncharacterized protein</fullName>
    </submittedName>
</protein>
<evidence type="ECO:0000313" key="1">
    <source>
        <dbReference type="EMBL" id="MCM6776239.1"/>
    </source>
</evidence>
<reference evidence="1" key="1">
    <citation type="submission" date="2022-06" db="EMBL/GenBank/DDBJ databases">
        <title>Novel species in genus nocardia.</title>
        <authorList>
            <person name="Li F."/>
        </authorList>
    </citation>
    <scope>NUCLEOTIDE SEQUENCE</scope>
    <source>
        <strain evidence="1">CDC141</strain>
    </source>
</reference>
<sequence>MTGSAYRTALRPTTELGPFVSEAAVYALYPPIPFQGGIPYDWGVTSYVIVSSAMRAGDTQMYACTENGDLLSWVPLEQVPVADHRKCLRVAGYELEEVAPRGAA</sequence>
<gene>
    <name evidence="1" type="ORF">NDR86_22395</name>
</gene>
<dbReference type="AlphaFoldDB" id="A0A9X2E9H6"/>
<dbReference type="Proteomes" id="UP001139157">
    <property type="component" value="Unassembled WGS sequence"/>
</dbReference>